<organism evidence="4 5">
    <name type="scientific">Labilithrix luteola</name>
    <dbReference type="NCBI Taxonomy" id="1391654"/>
    <lineage>
        <taxon>Bacteria</taxon>
        <taxon>Pseudomonadati</taxon>
        <taxon>Myxococcota</taxon>
        <taxon>Polyangia</taxon>
        <taxon>Polyangiales</taxon>
        <taxon>Labilitrichaceae</taxon>
        <taxon>Labilithrix</taxon>
    </lineage>
</organism>
<evidence type="ECO:0000256" key="2">
    <source>
        <dbReference type="ARBA" id="ARBA00023002"/>
    </source>
</evidence>
<dbReference type="PANTHER" id="PTHR44169">
    <property type="entry name" value="NADPH-DEPENDENT 1-ACYLDIHYDROXYACETONE PHOSPHATE REDUCTASE"/>
    <property type="match status" value="1"/>
</dbReference>
<comment type="similarity">
    <text evidence="1 3">Belongs to the short-chain dehydrogenases/reductases (SDR) family.</text>
</comment>
<evidence type="ECO:0000256" key="1">
    <source>
        <dbReference type="ARBA" id="ARBA00006484"/>
    </source>
</evidence>
<gene>
    <name evidence="4" type="ORF">AKJ09_04434</name>
</gene>
<evidence type="ECO:0000256" key="3">
    <source>
        <dbReference type="RuleBase" id="RU000363"/>
    </source>
</evidence>
<dbReference type="RefSeq" id="WP_146648860.1">
    <property type="nucleotide sequence ID" value="NZ_CP012333.1"/>
</dbReference>
<dbReference type="PRINTS" id="PR00080">
    <property type="entry name" value="SDRFAMILY"/>
</dbReference>
<name>A0A0K1PW75_9BACT</name>
<dbReference type="Gene3D" id="3.40.50.720">
    <property type="entry name" value="NAD(P)-binding Rossmann-like Domain"/>
    <property type="match status" value="1"/>
</dbReference>
<dbReference type="InterPro" id="IPR036291">
    <property type="entry name" value="NAD(P)-bd_dom_sf"/>
</dbReference>
<dbReference type="SUPFAM" id="SSF51735">
    <property type="entry name" value="NAD(P)-binding Rossmann-fold domains"/>
    <property type="match status" value="1"/>
</dbReference>
<evidence type="ECO:0000313" key="4">
    <source>
        <dbReference type="EMBL" id="AKU97770.1"/>
    </source>
</evidence>
<dbReference type="InterPro" id="IPR002347">
    <property type="entry name" value="SDR_fam"/>
</dbReference>
<evidence type="ECO:0000313" key="5">
    <source>
        <dbReference type="Proteomes" id="UP000064967"/>
    </source>
</evidence>
<dbReference type="GO" id="GO:0016491">
    <property type="term" value="F:oxidoreductase activity"/>
    <property type="evidence" value="ECO:0007669"/>
    <property type="project" value="UniProtKB-KW"/>
</dbReference>
<dbReference type="PANTHER" id="PTHR44169:SF6">
    <property type="entry name" value="NADPH-DEPENDENT 1-ACYLDIHYDROXYACETONE PHOSPHATE REDUCTASE"/>
    <property type="match status" value="1"/>
</dbReference>
<keyword evidence="2" id="KW-0560">Oxidoreductase</keyword>
<dbReference type="PRINTS" id="PR00081">
    <property type="entry name" value="GDHRDH"/>
</dbReference>
<dbReference type="Proteomes" id="UP000064967">
    <property type="component" value="Chromosome"/>
</dbReference>
<dbReference type="PROSITE" id="PS00061">
    <property type="entry name" value="ADH_SHORT"/>
    <property type="match status" value="1"/>
</dbReference>
<dbReference type="InterPro" id="IPR020904">
    <property type="entry name" value="Sc_DH/Rdtase_CS"/>
</dbReference>
<protein>
    <submittedName>
        <fullName evidence="4">Oxidoreductase, short-chain dehydrogenase/reductase family</fullName>
    </submittedName>
</protein>
<dbReference type="KEGG" id="llu:AKJ09_04434"/>
<dbReference type="Pfam" id="PF00106">
    <property type="entry name" value="adh_short"/>
    <property type="match status" value="1"/>
</dbReference>
<accession>A0A0K1PW75</accession>
<dbReference type="OrthoDB" id="5334159at2"/>
<sequence>MKLEGNTILVTGGGSGIGRALAEAFHARGNQVIVSGRRRDVLETTVKANPGMDFVEMDVSSPESITAGVARVLERHPSLDVLVNNAGIMKIDDVATTVDDELLVSTVATNLLGPMRMTGALVEHFKNQPKAAIINVSSALGFVPLSWSAVYSSTKAAMHSYSLSLRYKLKGTRVEVIELAPPWVQTDLLGPENRSDARAMPLDQYMAETMSLLERGDLEVVVERAKPLRNNVGPDESKFVNELNDMVGAPA</sequence>
<proteinExistence type="inferred from homology"/>
<reference evidence="4 5" key="1">
    <citation type="submission" date="2015-08" db="EMBL/GenBank/DDBJ databases">
        <authorList>
            <person name="Babu N.S."/>
            <person name="Beckwith C.J."/>
            <person name="Beseler K.G."/>
            <person name="Brison A."/>
            <person name="Carone J.V."/>
            <person name="Caskin T.P."/>
            <person name="Diamond M."/>
            <person name="Durham M.E."/>
            <person name="Foxe J.M."/>
            <person name="Go M."/>
            <person name="Henderson B.A."/>
            <person name="Jones I.B."/>
            <person name="McGettigan J.A."/>
            <person name="Micheletti S.J."/>
            <person name="Nasrallah M.E."/>
            <person name="Ortiz D."/>
            <person name="Piller C.R."/>
            <person name="Privatt S.R."/>
            <person name="Schneider S.L."/>
            <person name="Sharp S."/>
            <person name="Smith T.C."/>
            <person name="Stanton J.D."/>
            <person name="Ullery H.E."/>
            <person name="Wilson R.J."/>
            <person name="Serrano M.G."/>
            <person name="Buck G."/>
            <person name="Lee V."/>
            <person name="Wang Y."/>
            <person name="Carvalho R."/>
            <person name="Voegtly L."/>
            <person name="Shi R."/>
            <person name="Duckworth R."/>
            <person name="Johnson A."/>
            <person name="Loviza R."/>
            <person name="Walstead R."/>
            <person name="Shah Z."/>
            <person name="Kiflezghi M."/>
            <person name="Wade K."/>
            <person name="Ball S.L."/>
            <person name="Bradley K.W."/>
            <person name="Asai D.J."/>
            <person name="Bowman C.A."/>
            <person name="Russell D.A."/>
            <person name="Pope W.H."/>
            <person name="Jacobs-Sera D."/>
            <person name="Hendrix R.W."/>
            <person name="Hatfull G.F."/>
        </authorList>
    </citation>
    <scope>NUCLEOTIDE SEQUENCE [LARGE SCALE GENOMIC DNA]</scope>
    <source>
        <strain evidence="4 5">DSM 27648</strain>
    </source>
</reference>
<dbReference type="STRING" id="1391654.AKJ09_04434"/>
<dbReference type="EMBL" id="CP012333">
    <property type="protein sequence ID" value="AKU97770.1"/>
    <property type="molecule type" value="Genomic_DNA"/>
</dbReference>
<keyword evidence="5" id="KW-1185">Reference proteome</keyword>
<dbReference type="AlphaFoldDB" id="A0A0K1PW75"/>